<keyword evidence="2" id="KW-1185">Reference proteome</keyword>
<feature type="non-terminal residue" evidence="1">
    <location>
        <position position="70"/>
    </location>
</feature>
<evidence type="ECO:0000313" key="1">
    <source>
        <dbReference type="EMBL" id="EFN79462.1"/>
    </source>
</evidence>
<organism evidence="2">
    <name type="scientific">Harpegnathos saltator</name>
    <name type="common">Jerdon's jumping ant</name>
    <dbReference type="NCBI Taxonomy" id="610380"/>
    <lineage>
        <taxon>Eukaryota</taxon>
        <taxon>Metazoa</taxon>
        <taxon>Ecdysozoa</taxon>
        <taxon>Arthropoda</taxon>
        <taxon>Hexapoda</taxon>
        <taxon>Insecta</taxon>
        <taxon>Pterygota</taxon>
        <taxon>Neoptera</taxon>
        <taxon>Endopterygota</taxon>
        <taxon>Hymenoptera</taxon>
        <taxon>Apocrita</taxon>
        <taxon>Aculeata</taxon>
        <taxon>Formicoidea</taxon>
        <taxon>Formicidae</taxon>
        <taxon>Ponerinae</taxon>
        <taxon>Ponerini</taxon>
        <taxon>Harpegnathos</taxon>
    </lineage>
</organism>
<protein>
    <submittedName>
        <fullName evidence="1">Uncharacterized protein</fullName>
    </submittedName>
</protein>
<gene>
    <name evidence="1" type="ORF">EAI_17222</name>
</gene>
<reference evidence="1 2" key="1">
    <citation type="journal article" date="2010" name="Science">
        <title>Genomic comparison of the ants Camponotus floridanus and Harpegnathos saltator.</title>
        <authorList>
            <person name="Bonasio R."/>
            <person name="Zhang G."/>
            <person name="Ye C."/>
            <person name="Mutti N.S."/>
            <person name="Fang X."/>
            <person name="Qin N."/>
            <person name="Donahue G."/>
            <person name="Yang P."/>
            <person name="Li Q."/>
            <person name="Li C."/>
            <person name="Zhang P."/>
            <person name="Huang Z."/>
            <person name="Berger S.L."/>
            <person name="Reinberg D."/>
            <person name="Wang J."/>
            <person name="Liebig J."/>
        </authorList>
    </citation>
    <scope>NUCLEOTIDE SEQUENCE [LARGE SCALE GENOMIC DNA]</scope>
    <source>
        <strain evidence="1 2">R22 G/1</strain>
    </source>
</reference>
<dbReference type="Proteomes" id="UP000008237">
    <property type="component" value="Unassembled WGS sequence"/>
</dbReference>
<evidence type="ECO:0000313" key="2">
    <source>
        <dbReference type="Proteomes" id="UP000008237"/>
    </source>
</evidence>
<dbReference type="InParanoid" id="E2BXW8"/>
<dbReference type="EMBL" id="GL451329">
    <property type="protein sequence ID" value="EFN79462.1"/>
    <property type="molecule type" value="Genomic_DNA"/>
</dbReference>
<name>E2BXW8_HARSA</name>
<proteinExistence type="predicted"/>
<sequence length="70" mass="7628">ITSTVLDAAMKILGFSVRFRSLNGTSVKVLRDASAAIAAGTTLIVKRMEMSEGGENLEIMDELREENQQL</sequence>
<accession>E2BXW8</accession>
<dbReference type="AlphaFoldDB" id="E2BXW8"/>
<feature type="non-terminal residue" evidence="1">
    <location>
        <position position="1"/>
    </location>
</feature>